<keyword evidence="10" id="KW-1006">Bacterial flagellum protein export</keyword>
<keyword evidence="11" id="KW-0175">Coiled coil</keyword>
<organism evidence="12 13">
    <name type="scientific">Pigmentiphaga soli</name>
    <dbReference type="NCBI Taxonomy" id="1007095"/>
    <lineage>
        <taxon>Bacteria</taxon>
        <taxon>Pseudomonadati</taxon>
        <taxon>Pseudomonadota</taxon>
        <taxon>Betaproteobacteria</taxon>
        <taxon>Burkholderiales</taxon>
        <taxon>Alcaligenaceae</taxon>
        <taxon>Pigmentiphaga</taxon>
    </lineage>
</organism>
<dbReference type="InterPro" id="IPR052570">
    <property type="entry name" value="FliJ"/>
</dbReference>
<evidence type="ECO:0000256" key="5">
    <source>
        <dbReference type="ARBA" id="ARBA00022475"/>
    </source>
</evidence>
<proteinExistence type="inferred from homology"/>
<evidence type="ECO:0000256" key="9">
    <source>
        <dbReference type="ARBA" id="ARBA00023136"/>
    </source>
</evidence>
<evidence type="ECO:0000256" key="11">
    <source>
        <dbReference type="SAM" id="Coils"/>
    </source>
</evidence>
<keyword evidence="4" id="KW-0813">Transport</keyword>
<feature type="coiled-coil region" evidence="11">
    <location>
        <begin position="73"/>
        <end position="128"/>
    </location>
</feature>
<dbReference type="NCBIfam" id="TIGR02473">
    <property type="entry name" value="flagell_FliJ"/>
    <property type="match status" value="1"/>
</dbReference>
<keyword evidence="7" id="KW-1005">Bacterial flagellum biogenesis</keyword>
<comment type="similarity">
    <text evidence="2">Belongs to the FliJ family.</text>
</comment>
<evidence type="ECO:0000256" key="4">
    <source>
        <dbReference type="ARBA" id="ARBA00022448"/>
    </source>
</evidence>
<dbReference type="Proteomes" id="UP001501671">
    <property type="component" value="Unassembled WGS sequence"/>
</dbReference>
<keyword evidence="6" id="KW-0145">Chemotaxis</keyword>
<evidence type="ECO:0000313" key="13">
    <source>
        <dbReference type="Proteomes" id="UP001501671"/>
    </source>
</evidence>
<accession>A0ABP8HPN6</accession>
<keyword evidence="5" id="KW-1003">Cell membrane</keyword>
<comment type="subcellular location">
    <subcellularLocation>
        <location evidence="1">Cell membrane</location>
        <topology evidence="1">Peripheral membrane protein</topology>
        <orientation evidence="1">Cytoplasmic side</orientation>
    </subcellularLocation>
</comment>
<evidence type="ECO:0000256" key="3">
    <source>
        <dbReference type="ARBA" id="ARBA00020392"/>
    </source>
</evidence>
<protein>
    <recommendedName>
        <fullName evidence="3">Flagellar FliJ protein</fullName>
    </recommendedName>
</protein>
<evidence type="ECO:0000256" key="2">
    <source>
        <dbReference type="ARBA" id="ARBA00010004"/>
    </source>
</evidence>
<dbReference type="Gene3D" id="1.10.287.1700">
    <property type="match status" value="1"/>
</dbReference>
<gene>
    <name evidence="12" type="ORF">GCM10023144_44270</name>
</gene>
<keyword evidence="9" id="KW-0472">Membrane</keyword>
<evidence type="ECO:0000256" key="8">
    <source>
        <dbReference type="ARBA" id="ARBA00022927"/>
    </source>
</evidence>
<evidence type="ECO:0000256" key="10">
    <source>
        <dbReference type="ARBA" id="ARBA00023225"/>
    </source>
</evidence>
<dbReference type="PANTHER" id="PTHR38786">
    <property type="entry name" value="FLAGELLAR FLIJ PROTEIN"/>
    <property type="match status" value="1"/>
</dbReference>
<evidence type="ECO:0000256" key="1">
    <source>
        <dbReference type="ARBA" id="ARBA00004413"/>
    </source>
</evidence>
<dbReference type="InterPro" id="IPR018006">
    <property type="entry name" value="Flag_FliJ_proteobac"/>
</dbReference>
<dbReference type="EMBL" id="BAABFO010000033">
    <property type="protein sequence ID" value="GAA4342337.1"/>
    <property type="molecule type" value="Genomic_DNA"/>
</dbReference>
<keyword evidence="13" id="KW-1185">Reference proteome</keyword>
<evidence type="ECO:0000313" key="12">
    <source>
        <dbReference type="EMBL" id="GAA4342337.1"/>
    </source>
</evidence>
<dbReference type="RefSeq" id="WP_345252113.1">
    <property type="nucleotide sequence ID" value="NZ_BAABFO010000033.1"/>
</dbReference>
<sequence>MADSATLHSLIELADARKQKAGQAFAQAAAAHAQARERLVLIQNYRSEYETRLREQAGTGIDGTRVVNYARFIQQLSDALEQQQREVERCARHLQAMREDFFAEERKLKSFEILAEREQQRVAGAEARRVQKQIDEFANRKSFGSPTGFMP</sequence>
<comment type="caution">
    <text evidence="12">The sequence shown here is derived from an EMBL/GenBank/DDBJ whole genome shotgun (WGS) entry which is preliminary data.</text>
</comment>
<dbReference type="PRINTS" id="PR01004">
    <property type="entry name" value="FLGFLIJ"/>
</dbReference>
<name>A0ABP8HPN6_9BURK</name>
<dbReference type="PIRSF" id="PIRSF019404">
    <property type="entry name" value="FliJ"/>
    <property type="match status" value="1"/>
</dbReference>
<evidence type="ECO:0000256" key="6">
    <source>
        <dbReference type="ARBA" id="ARBA00022500"/>
    </source>
</evidence>
<evidence type="ECO:0000256" key="7">
    <source>
        <dbReference type="ARBA" id="ARBA00022795"/>
    </source>
</evidence>
<dbReference type="InterPro" id="IPR012823">
    <property type="entry name" value="Flagell_FliJ"/>
</dbReference>
<dbReference type="PANTHER" id="PTHR38786:SF1">
    <property type="entry name" value="FLAGELLAR FLIJ PROTEIN"/>
    <property type="match status" value="1"/>
</dbReference>
<keyword evidence="8" id="KW-0653">Protein transport</keyword>
<dbReference type="InterPro" id="IPR053716">
    <property type="entry name" value="Flag_assembly_chemotaxis_eff"/>
</dbReference>
<dbReference type="Pfam" id="PF02050">
    <property type="entry name" value="FliJ"/>
    <property type="match status" value="1"/>
</dbReference>
<reference evidence="13" key="1">
    <citation type="journal article" date="2019" name="Int. J. Syst. Evol. Microbiol.">
        <title>The Global Catalogue of Microorganisms (GCM) 10K type strain sequencing project: providing services to taxonomists for standard genome sequencing and annotation.</title>
        <authorList>
            <consortium name="The Broad Institute Genomics Platform"/>
            <consortium name="The Broad Institute Genome Sequencing Center for Infectious Disease"/>
            <person name="Wu L."/>
            <person name="Ma J."/>
        </authorList>
    </citation>
    <scope>NUCLEOTIDE SEQUENCE [LARGE SCALE GENOMIC DNA]</scope>
    <source>
        <strain evidence="13">JCM 17666</strain>
    </source>
</reference>